<feature type="region of interest" description="Disordered" evidence="1">
    <location>
        <begin position="1"/>
        <end position="25"/>
    </location>
</feature>
<evidence type="ECO:0000313" key="3">
    <source>
        <dbReference type="Proteomes" id="UP000634004"/>
    </source>
</evidence>
<evidence type="ECO:0000313" key="2">
    <source>
        <dbReference type="EMBL" id="GHA95127.1"/>
    </source>
</evidence>
<proteinExistence type="predicted"/>
<reference evidence="2" key="2">
    <citation type="submission" date="2020-09" db="EMBL/GenBank/DDBJ databases">
        <authorList>
            <person name="Sun Q."/>
            <person name="Kim S."/>
        </authorList>
    </citation>
    <scope>NUCLEOTIDE SEQUENCE</scope>
    <source>
        <strain evidence="2">KCTC 32513</strain>
    </source>
</reference>
<organism evidence="2 3">
    <name type="scientific">Algimonas arctica</name>
    <dbReference type="NCBI Taxonomy" id="1479486"/>
    <lineage>
        <taxon>Bacteria</taxon>
        <taxon>Pseudomonadati</taxon>
        <taxon>Pseudomonadota</taxon>
        <taxon>Alphaproteobacteria</taxon>
        <taxon>Maricaulales</taxon>
        <taxon>Robiginitomaculaceae</taxon>
        <taxon>Algimonas</taxon>
    </lineage>
</organism>
<comment type="caution">
    <text evidence="2">The sequence shown here is derived from an EMBL/GenBank/DDBJ whole genome shotgun (WGS) entry which is preliminary data.</text>
</comment>
<dbReference type="EMBL" id="BMZH01000006">
    <property type="protein sequence ID" value="GHA95127.1"/>
    <property type="molecule type" value="Genomic_DNA"/>
</dbReference>
<keyword evidence="3" id="KW-1185">Reference proteome</keyword>
<gene>
    <name evidence="2" type="ORF">GCM10009069_17660</name>
</gene>
<reference evidence="2" key="1">
    <citation type="journal article" date="2014" name="Int. J. Syst. Evol. Microbiol.">
        <title>Complete genome sequence of Corynebacterium casei LMG S-19264T (=DSM 44701T), isolated from a smear-ripened cheese.</title>
        <authorList>
            <consortium name="US DOE Joint Genome Institute (JGI-PGF)"/>
            <person name="Walter F."/>
            <person name="Albersmeier A."/>
            <person name="Kalinowski J."/>
            <person name="Ruckert C."/>
        </authorList>
    </citation>
    <scope>NUCLEOTIDE SEQUENCE</scope>
    <source>
        <strain evidence="2">KCTC 32513</strain>
    </source>
</reference>
<feature type="region of interest" description="Disordered" evidence="1">
    <location>
        <begin position="42"/>
        <end position="67"/>
    </location>
</feature>
<sequence>MGWCVPDVAQALSPPAKPPPSPTMTPLFKAARLEIRMSLSRSQTSMRGFDDDVMSTNDLVKEGSTKD</sequence>
<protein>
    <submittedName>
        <fullName evidence="2">Uncharacterized protein</fullName>
    </submittedName>
</protein>
<dbReference type="Proteomes" id="UP000634004">
    <property type="component" value="Unassembled WGS sequence"/>
</dbReference>
<evidence type="ECO:0000256" key="1">
    <source>
        <dbReference type="SAM" id="MobiDB-lite"/>
    </source>
</evidence>
<dbReference type="AlphaFoldDB" id="A0A8J3G2I2"/>
<accession>A0A8J3G2I2</accession>
<name>A0A8J3G2I2_9PROT</name>